<dbReference type="OrthoDB" id="5242130at2"/>
<proteinExistence type="predicted"/>
<evidence type="ECO:0000256" key="1">
    <source>
        <dbReference type="ARBA" id="ARBA00022729"/>
    </source>
</evidence>
<dbReference type="InterPro" id="IPR013783">
    <property type="entry name" value="Ig-like_fold"/>
</dbReference>
<dbReference type="InterPro" id="IPR028974">
    <property type="entry name" value="TSP_type-3_rpt"/>
</dbReference>
<feature type="compositionally biased region" description="Acidic residues" evidence="3">
    <location>
        <begin position="471"/>
        <end position="486"/>
    </location>
</feature>
<organism evidence="4 5">
    <name type="scientific">Litorilituus sediminis</name>
    <dbReference type="NCBI Taxonomy" id="718192"/>
    <lineage>
        <taxon>Bacteria</taxon>
        <taxon>Pseudomonadati</taxon>
        <taxon>Pseudomonadota</taxon>
        <taxon>Gammaproteobacteria</taxon>
        <taxon>Alteromonadales</taxon>
        <taxon>Colwelliaceae</taxon>
        <taxon>Litorilituus</taxon>
    </lineage>
</organism>
<feature type="region of interest" description="Disordered" evidence="3">
    <location>
        <begin position="860"/>
        <end position="907"/>
    </location>
</feature>
<feature type="compositionally biased region" description="Acidic residues" evidence="3">
    <location>
        <begin position="882"/>
        <end position="894"/>
    </location>
</feature>
<dbReference type="PANTHER" id="PTHR10199">
    <property type="entry name" value="THROMBOSPONDIN"/>
    <property type="match status" value="1"/>
</dbReference>
<gene>
    <name evidence="4" type="ORF">EMK97_02790</name>
</gene>
<dbReference type="SUPFAM" id="SSF103647">
    <property type="entry name" value="TSP type-3 repeat"/>
    <property type="match status" value="3"/>
</dbReference>
<dbReference type="InterPro" id="IPR003367">
    <property type="entry name" value="Thrombospondin_3-like_rpt"/>
</dbReference>
<name>A0A4P6P129_9GAMM</name>
<dbReference type="Gene3D" id="2.60.40.10">
    <property type="entry name" value="Immunoglobulins"/>
    <property type="match status" value="2"/>
</dbReference>
<dbReference type="GO" id="GO:0007155">
    <property type="term" value="P:cell adhesion"/>
    <property type="evidence" value="ECO:0007669"/>
    <property type="project" value="InterPro"/>
</dbReference>
<dbReference type="EMBL" id="CP034759">
    <property type="protein sequence ID" value="QBG34741.1"/>
    <property type="molecule type" value="Genomic_DNA"/>
</dbReference>
<feature type="compositionally biased region" description="Basic and acidic residues" evidence="3">
    <location>
        <begin position="868"/>
        <end position="881"/>
    </location>
</feature>
<dbReference type="Gene3D" id="4.10.1080.10">
    <property type="entry name" value="TSP type-3 repeat"/>
    <property type="match status" value="3"/>
</dbReference>
<dbReference type="GO" id="GO:0005509">
    <property type="term" value="F:calcium ion binding"/>
    <property type="evidence" value="ECO:0007669"/>
    <property type="project" value="InterPro"/>
</dbReference>
<dbReference type="KEGG" id="lsd:EMK97_02790"/>
<dbReference type="Pfam" id="PF02412">
    <property type="entry name" value="TSP_3"/>
    <property type="match status" value="8"/>
</dbReference>
<evidence type="ECO:0000313" key="4">
    <source>
        <dbReference type="EMBL" id="QBG34741.1"/>
    </source>
</evidence>
<keyword evidence="1" id="KW-0732">Signal</keyword>
<feature type="compositionally biased region" description="Polar residues" evidence="3">
    <location>
        <begin position="895"/>
        <end position="907"/>
    </location>
</feature>
<evidence type="ECO:0000256" key="3">
    <source>
        <dbReference type="SAM" id="MobiDB-lite"/>
    </source>
</evidence>
<dbReference type="Proteomes" id="UP000290244">
    <property type="component" value="Chromosome"/>
</dbReference>
<keyword evidence="2" id="KW-0106">Calcium</keyword>
<evidence type="ECO:0008006" key="6">
    <source>
        <dbReference type="Google" id="ProtNLM"/>
    </source>
</evidence>
<evidence type="ECO:0000313" key="5">
    <source>
        <dbReference type="Proteomes" id="UP000290244"/>
    </source>
</evidence>
<protein>
    <recommendedName>
        <fullName evidence="6">HYR domain-containing protein</fullName>
    </recommendedName>
</protein>
<reference evidence="4 5" key="1">
    <citation type="submission" date="2018-12" db="EMBL/GenBank/DDBJ databases">
        <title>Complete genome of Litorilituus sediminis.</title>
        <authorList>
            <person name="Liu A."/>
            <person name="Rong J."/>
        </authorList>
    </citation>
    <scope>NUCLEOTIDE SEQUENCE [LARGE SCALE GENOMIC DNA]</scope>
    <source>
        <strain evidence="4 5">JCM 17549</strain>
    </source>
</reference>
<accession>A0A4P6P129</accession>
<sequence>MESLGLIKKEYKFKQKSNQLSRVFNSKVFLAGLLLISTASAFGNDVNTMEIELLQNAYYAQCNFSSITNKDIAISVNSYIWPQRQALETVQLVLTGIPADSSGEYQILTKEYGFGRANSILTFSAECLASVQVTIYWTELDAQNNEQTMSISKNYGTDFDYDGVINQVDAFPFNKDESIDTDGDGIGNNADTDDDGDGVADSTDAFPLDASEFLDTDGDGIGNNADTDDDGDGVADSTDAFPLDASEFLDTDGDGIGNNADTDDDGDGVADSTDAFPLDASEFLDTDGDGIGNNADTDDDGDGVADSTDAFPLDASEFLDTDGDGIGNNADTDDDGDGVADSTDAFPLDASEFLDTDGDGIGNNADTDDDGDGVADSTDAFPLDASEFLDTDGDGIGNNADTDDDGDGVADSTDAFPLDASEFLDTDGDGIGNNADTDDDGDGVADSTDAFPLDASEFLDTDGDGIGNNADTDDDGDGILDEDDSEPLNAQIGDTQAPVIGVVDSLTFEATGEFTEISLIAPEVTDNNLNAPSIESDLTESLPLGEHVITWTATDFAGNQASIEQLVTVEDTTKPEFIEQSGVYINAEGRLTDINDLVTVRAFDIVDGELTAEILGKSQYQSGVHQIELRASDNSGNNQTAVVNLEIKPELSISSNLNVEAGGSYQLSLSLSGKAPSYPVGIDYQLSQNGNVITKASVAIDSGTQGQLTVNIPNDVLTTDDLIVTIDSTSNAFIGDNKQTQLLVIKHNEAPQLSILSRQNGEHVSIIDPDNGIVTIAAVISDVNQNDSHNISWTVDGNAFIDENIDSNNLTFEFDPSDLSKEGLTVPYNIMVEVTENNTAESYSVKRDIQLLVENLTSLDGNADSDGDGIRDSDEGYKDSDGDGIADYLDDDDNASQLPTQVGSEPIKTTQGLSMSLGKMASMSGGASSVGAILSVDELVGVVPAGAADTGDAHYIAESSIYSFIVSGLAKQGESVAVVIPLTKGKTLSAGTIYRKYNTVNGWYTFVEDDKNSVKSASTDANGNCPLANDAIYTTGLTESDNCVQLIIEDGGPNDDDLAANGVVEDPGVFAIEKQNQPPTITMITRYQVDEGTELIIDASGTTDAEGDNLTFTWRQLSGHEVTLNTTSEMTLSFVSPDVQNDETLTFELTVNDGREDSSVVIEVLVNQINQGPKVSIDSHENSYPEGSVVKLTSQSNDPDGDNLTYLWEQISGVDIMMNNATISEVSFTLPEVASDEVVDIQLSISDGNLSTTVATSFTIKNEAKVTTVTSENNGSGGTGSVEALIALFILIRLRRASTFNKRLVA</sequence>
<dbReference type="Pfam" id="PF22352">
    <property type="entry name" value="K319L-like_PKD"/>
    <property type="match status" value="1"/>
</dbReference>
<keyword evidence="5" id="KW-1185">Reference proteome</keyword>
<dbReference type="PANTHER" id="PTHR10199:SF119">
    <property type="entry name" value="RE20510P"/>
    <property type="match status" value="1"/>
</dbReference>
<feature type="region of interest" description="Disordered" evidence="3">
    <location>
        <begin position="175"/>
        <end position="493"/>
    </location>
</feature>
<evidence type="ECO:0000256" key="2">
    <source>
        <dbReference type="ARBA" id="ARBA00022837"/>
    </source>
</evidence>